<dbReference type="Proteomes" id="UP000001194">
    <property type="component" value="Unassembled WGS sequence"/>
</dbReference>
<evidence type="ECO:0000313" key="3">
    <source>
        <dbReference type="Proteomes" id="UP000001194"/>
    </source>
</evidence>
<name>B0CX55_LACBS</name>
<dbReference type="Pfam" id="PF03765">
    <property type="entry name" value="CRAL_TRIO_N"/>
    <property type="match status" value="1"/>
</dbReference>
<dbReference type="InterPro" id="IPR011074">
    <property type="entry name" value="CRAL/TRIO_N_dom"/>
</dbReference>
<dbReference type="SMART" id="SM01100">
    <property type="entry name" value="CRAL_TRIO_N"/>
    <property type="match status" value="1"/>
</dbReference>
<evidence type="ECO:0000259" key="1">
    <source>
        <dbReference type="PROSITE" id="PS50191"/>
    </source>
</evidence>
<dbReference type="InParanoid" id="B0CX55"/>
<feature type="domain" description="CRAL-TRIO" evidence="1">
    <location>
        <begin position="102"/>
        <end position="284"/>
    </location>
</feature>
<sequence length="322" mass="36061">MVEVSPTPGPVHDGFAGHLGHLTQPQQAFLETFRENLTSAGLYTPASSDGTSPASCDDATLLRFLRARGFSPTHAQTQFAATQQWRKDHDVDRLYPTFDGDEFEEAKRFYPRWTGRRDKHGLPLYVYRLASLELVQKELDAVPAPRRYQRIISLYEYMTLFTFPLCSSLPNPSSSSTTPTPISSTTSIIDLSHLSFSSIWKLRHHLQEASRLATANYPETLGMVVVVNSPSYFPTIWGWIKGWFDEGTRNKIYVLGRDPGQTLRTLIDAQNLPKAYGGELEWTFEDEPSLDEDAGKAVGGEMPKGPAVFVDGRVERLGKSKT</sequence>
<dbReference type="PROSITE" id="PS50191">
    <property type="entry name" value="CRAL_TRIO"/>
    <property type="match status" value="1"/>
</dbReference>
<dbReference type="PANTHER" id="PTHR45657:SF3">
    <property type="entry name" value="TRANSPORTER, PUTATIVE (AFU_ORTHOLOGUE AFUA_5G09260)-RELATED"/>
    <property type="match status" value="1"/>
</dbReference>
<dbReference type="RefSeq" id="XP_001876114.1">
    <property type="nucleotide sequence ID" value="XM_001876079.1"/>
</dbReference>
<dbReference type="SUPFAM" id="SSF52087">
    <property type="entry name" value="CRAL/TRIO domain"/>
    <property type="match status" value="1"/>
</dbReference>
<dbReference type="PANTHER" id="PTHR45657">
    <property type="entry name" value="CRAL-TRIO DOMAIN-CONTAINING PROTEIN YKL091C-RELATED"/>
    <property type="match status" value="1"/>
</dbReference>
<dbReference type="EMBL" id="DS547093">
    <property type="protein sequence ID" value="EDR13616.1"/>
    <property type="molecule type" value="Genomic_DNA"/>
</dbReference>
<dbReference type="Gene3D" id="3.40.525.10">
    <property type="entry name" value="CRAL-TRIO lipid binding domain"/>
    <property type="match status" value="1"/>
</dbReference>
<dbReference type="CDD" id="cd00170">
    <property type="entry name" value="SEC14"/>
    <property type="match status" value="1"/>
</dbReference>
<dbReference type="OrthoDB" id="30289at2759"/>
<dbReference type="KEGG" id="lbc:LACBIDRAFT_308768"/>
<reference evidence="2 3" key="1">
    <citation type="journal article" date="2008" name="Nature">
        <title>The genome of Laccaria bicolor provides insights into mycorrhizal symbiosis.</title>
        <authorList>
            <person name="Martin F."/>
            <person name="Aerts A."/>
            <person name="Ahren D."/>
            <person name="Brun A."/>
            <person name="Danchin E.G.J."/>
            <person name="Duchaussoy F."/>
            <person name="Gibon J."/>
            <person name="Kohler A."/>
            <person name="Lindquist E."/>
            <person name="Pereda V."/>
            <person name="Salamov A."/>
            <person name="Shapiro H.J."/>
            <person name="Wuyts J."/>
            <person name="Blaudez D."/>
            <person name="Buee M."/>
            <person name="Brokstein P."/>
            <person name="Canbaeck B."/>
            <person name="Cohen D."/>
            <person name="Courty P.E."/>
            <person name="Coutinho P.M."/>
            <person name="Delaruelle C."/>
            <person name="Detter J.C."/>
            <person name="Deveau A."/>
            <person name="DiFazio S."/>
            <person name="Duplessis S."/>
            <person name="Fraissinet-Tachet L."/>
            <person name="Lucic E."/>
            <person name="Frey-Klett P."/>
            <person name="Fourrey C."/>
            <person name="Feussner I."/>
            <person name="Gay G."/>
            <person name="Grimwood J."/>
            <person name="Hoegger P.J."/>
            <person name="Jain P."/>
            <person name="Kilaru S."/>
            <person name="Labbe J."/>
            <person name="Lin Y.C."/>
            <person name="Legue V."/>
            <person name="Le Tacon F."/>
            <person name="Marmeisse R."/>
            <person name="Melayah D."/>
            <person name="Montanini B."/>
            <person name="Muratet M."/>
            <person name="Nehls U."/>
            <person name="Niculita-Hirzel H."/>
            <person name="Oudot-Le Secq M.P."/>
            <person name="Peter M."/>
            <person name="Quesneville H."/>
            <person name="Rajashekar B."/>
            <person name="Reich M."/>
            <person name="Rouhier N."/>
            <person name="Schmutz J."/>
            <person name="Yin T."/>
            <person name="Chalot M."/>
            <person name="Henrissat B."/>
            <person name="Kuees U."/>
            <person name="Lucas S."/>
            <person name="Van de Peer Y."/>
            <person name="Podila G.K."/>
            <person name="Polle A."/>
            <person name="Pukkila P.J."/>
            <person name="Richardson P.M."/>
            <person name="Rouze P."/>
            <person name="Sanders I.R."/>
            <person name="Stajich J.E."/>
            <person name="Tunlid A."/>
            <person name="Tuskan G."/>
            <person name="Grigoriev I.V."/>
        </authorList>
    </citation>
    <scope>NUCLEOTIDE SEQUENCE [LARGE SCALE GENOMIC DNA]</scope>
    <source>
        <strain evidence="3">S238N-H82 / ATCC MYA-4686</strain>
    </source>
</reference>
<protein>
    <submittedName>
        <fullName evidence="2">Predicted protein</fullName>
    </submittedName>
</protein>
<dbReference type="GeneID" id="6071802"/>
<keyword evidence="3" id="KW-1185">Reference proteome</keyword>
<accession>B0CX55</accession>
<dbReference type="InterPro" id="IPR036273">
    <property type="entry name" value="CRAL/TRIO_N_dom_sf"/>
</dbReference>
<dbReference type="InterPro" id="IPR036865">
    <property type="entry name" value="CRAL-TRIO_dom_sf"/>
</dbReference>
<dbReference type="SUPFAM" id="SSF46938">
    <property type="entry name" value="CRAL/TRIO N-terminal domain"/>
    <property type="match status" value="1"/>
</dbReference>
<dbReference type="STRING" id="486041.B0CX55"/>
<dbReference type="SMART" id="SM00516">
    <property type="entry name" value="SEC14"/>
    <property type="match status" value="1"/>
</dbReference>
<evidence type="ECO:0000313" key="2">
    <source>
        <dbReference type="EMBL" id="EDR13616.1"/>
    </source>
</evidence>
<dbReference type="Gene3D" id="1.10.8.20">
    <property type="entry name" value="N-terminal domain of phosphatidylinositol transfer protein sec14p"/>
    <property type="match status" value="1"/>
</dbReference>
<gene>
    <name evidence="2" type="ORF">LACBIDRAFT_308768</name>
</gene>
<dbReference type="AlphaFoldDB" id="B0CX55"/>
<dbReference type="Pfam" id="PF00650">
    <property type="entry name" value="CRAL_TRIO"/>
    <property type="match status" value="1"/>
</dbReference>
<proteinExistence type="predicted"/>
<dbReference type="HOGENOM" id="CLU_014001_4_0_1"/>
<organism evidence="3">
    <name type="scientific">Laccaria bicolor (strain S238N-H82 / ATCC MYA-4686)</name>
    <name type="common">Bicoloured deceiver</name>
    <name type="synonym">Laccaria laccata var. bicolor</name>
    <dbReference type="NCBI Taxonomy" id="486041"/>
    <lineage>
        <taxon>Eukaryota</taxon>
        <taxon>Fungi</taxon>
        <taxon>Dikarya</taxon>
        <taxon>Basidiomycota</taxon>
        <taxon>Agaricomycotina</taxon>
        <taxon>Agaricomycetes</taxon>
        <taxon>Agaricomycetidae</taxon>
        <taxon>Agaricales</taxon>
        <taxon>Agaricineae</taxon>
        <taxon>Hydnangiaceae</taxon>
        <taxon>Laccaria</taxon>
    </lineage>
</organism>
<dbReference type="InterPro" id="IPR051026">
    <property type="entry name" value="PI/PC_transfer"/>
</dbReference>
<dbReference type="InterPro" id="IPR001251">
    <property type="entry name" value="CRAL-TRIO_dom"/>
</dbReference>